<accession>A0A6I6GRT9</accession>
<evidence type="ECO:0000313" key="1">
    <source>
        <dbReference type="EMBL" id="QGW77182.1"/>
    </source>
</evidence>
<dbReference type="AlphaFoldDB" id="A0A6I6GRT9"/>
<name>A0A6I6GRT9_9PSED</name>
<gene>
    <name evidence="1" type="ORF">GPJ81_10990</name>
</gene>
<organism evidence="1 2">
    <name type="scientific">Pseudomonas alkylphenolica</name>
    <dbReference type="NCBI Taxonomy" id="237609"/>
    <lineage>
        <taxon>Bacteria</taxon>
        <taxon>Pseudomonadati</taxon>
        <taxon>Pseudomonadota</taxon>
        <taxon>Gammaproteobacteria</taxon>
        <taxon>Pseudomonadales</taxon>
        <taxon>Pseudomonadaceae</taxon>
        <taxon>Pseudomonas</taxon>
    </lineage>
</organism>
<protein>
    <submittedName>
        <fullName evidence="1">Uncharacterized protein</fullName>
    </submittedName>
</protein>
<evidence type="ECO:0000313" key="2">
    <source>
        <dbReference type="Proteomes" id="UP000426235"/>
    </source>
</evidence>
<dbReference type="EMBL" id="CP046621">
    <property type="protein sequence ID" value="QGW77182.1"/>
    <property type="molecule type" value="Genomic_DNA"/>
</dbReference>
<reference evidence="1" key="1">
    <citation type="submission" date="2019-12" db="EMBL/GenBank/DDBJ databases">
        <title>Hybrid Genome Assemblies of two High G+C Isolates from Undergraduate Microbiology Courses.</title>
        <authorList>
            <person name="Ne Ville C.J."/>
            <person name="Enright D."/>
            <person name="Hernandez I."/>
            <person name="Dodsworth J."/>
            <person name="Orwin P.M."/>
        </authorList>
    </citation>
    <scope>NUCLEOTIDE SEQUENCE [LARGE SCALE GENOMIC DNA]</scope>
    <source>
        <strain evidence="1">Neo</strain>
    </source>
</reference>
<dbReference type="RefSeq" id="WP_157192192.1">
    <property type="nucleotide sequence ID" value="NZ_CP046621.1"/>
</dbReference>
<dbReference type="Proteomes" id="UP000426235">
    <property type="component" value="Chromosome"/>
</dbReference>
<keyword evidence="2" id="KW-1185">Reference proteome</keyword>
<sequence length="83" mass="9370">MQIFNSTTSQLRFEESTQQLQTCLWTLELLSEVLIENDDRQGSLPEPQLTFRNIAGLHGAIRIINRLAGEECSKLIAMGANHQ</sequence>
<proteinExistence type="predicted"/>